<accession>A0A5C6ZU38</accession>
<dbReference type="EMBL" id="VORY01000009">
    <property type="protein sequence ID" value="TXD93676.1"/>
    <property type="molecule type" value="Genomic_DNA"/>
</dbReference>
<sequence>MKSGKIIFFLFISIISFKGICQNDAHLVMLQPKEKLEVSNFYISEVIDNRVSKEGIGVIQKGAFNKQVAANFSEPFEKHLQNTFNILLPPAENKESITALIHKLYISERTTTTYELGTCEVEIEFLNSVDGIKYSLGTYSATVEKKGLDVTNKHDERILESLTQIINEASLKGVEKDPNDLPVANNDRTNKKIDFSEGLKKGLYYNFNNLLSNSPVDTLDYNTKLIAETKKLQHYLVHYPNSRKRIKNLFGYSDGENIYLNATNYTQEEYFIKSKFLGKYVYFEDQYDNKYVTAAFGMIGSLASTKLHGIVLDTQTGIVTVLTENKIEKLLEQQPQLLAEYNRGAQKIEDIRSIIKKLNDTLEE</sequence>
<proteinExistence type="predicted"/>
<dbReference type="RefSeq" id="WP_146932470.1">
    <property type="nucleotide sequence ID" value="NZ_CBCSHZ010000011.1"/>
</dbReference>
<name>A0A5C6ZU38_9FLAO</name>
<organism evidence="1 2">
    <name type="scientific">Gillisia hiemivivida</name>
    <dbReference type="NCBI Taxonomy" id="291190"/>
    <lineage>
        <taxon>Bacteria</taxon>
        <taxon>Pseudomonadati</taxon>
        <taxon>Bacteroidota</taxon>
        <taxon>Flavobacteriia</taxon>
        <taxon>Flavobacteriales</taxon>
        <taxon>Flavobacteriaceae</taxon>
        <taxon>Gillisia</taxon>
    </lineage>
</organism>
<dbReference type="Proteomes" id="UP000321367">
    <property type="component" value="Unassembled WGS sequence"/>
</dbReference>
<protein>
    <submittedName>
        <fullName evidence="1">Uncharacterized protein</fullName>
    </submittedName>
</protein>
<keyword evidence="2" id="KW-1185">Reference proteome</keyword>
<evidence type="ECO:0000313" key="2">
    <source>
        <dbReference type="Proteomes" id="UP000321367"/>
    </source>
</evidence>
<evidence type="ECO:0000313" key="1">
    <source>
        <dbReference type="EMBL" id="TXD93676.1"/>
    </source>
</evidence>
<reference evidence="1 2" key="1">
    <citation type="submission" date="2019-08" db="EMBL/GenBank/DDBJ databases">
        <title>Genome sequence of Gillisia hiemivivida IC154 (type strain).</title>
        <authorList>
            <person name="Bowman J.P."/>
        </authorList>
    </citation>
    <scope>NUCLEOTIDE SEQUENCE [LARGE SCALE GENOMIC DNA]</scope>
    <source>
        <strain evidence="1 2">IC154</strain>
    </source>
</reference>
<gene>
    <name evidence="1" type="ORF">ES724_09625</name>
</gene>
<dbReference type="AlphaFoldDB" id="A0A5C6ZU38"/>
<comment type="caution">
    <text evidence="1">The sequence shown here is derived from an EMBL/GenBank/DDBJ whole genome shotgun (WGS) entry which is preliminary data.</text>
</comment>
<dbReference type="OrthoDB" id="1428860at2"/>